<evidence type="ECO:0000313" key="7">
    <source>
        <dbReference type="Proteomes" id="UP000306340"/>
    </source>
</evidence>
<keyword evidence="4" id="KW-0804">Transcription</keyword>
<proteinExistence type="inferred from homology"/>
<feature type="domain" description="HTH lysR-type" evidence="5">
    <location>
        <begin position="1"/>
        <end position="58"/>
    </location>
</feature>
<keyword evidence="2" id="KW-0805">Transcription regulation</keyword>
<dbReference type="RefSeq" id="WP_136791799.1">
    <property type="nucleotide sequence ID" value="NZ_SWAU01000040.1"/>
</dbReference>
<keyword evidence="3" id="KW-0238">DNA-binding</keyword>
<dbReference type="Gene3D" id="1.10.10.10">
    <property type="entry name" value="Winged helix-like DNA-binding domain superfamily/Winged helix DNA-binding domain"/>
    <property type="match status" value="1"/>
</dbReference>
<dbReference type="PANTHER" id="PTHR30126:SF2">
    <property type="entry name" value="HTH-TYPE TRANSCRIPTIONAL REGULATOR YJIE"/>
    <property type="match status" value="1"/>
</dbReference>
<dbReference type="PANTHER" id="PTHR30126">
    <property type="entry name" value="HTH-TYPE TRANSCRIPTIONAL REGULATOR"/>
    <property type="match status" value="1"/>
</dbReference>
<organism evidence="6 7">
    <name type="scientific">Cereibacter changlensis</name>
    <dbReference type="NCBI Taxonomy" id="402884"/>
    <lineage>
        <taxon>Bacteria</taxon>
        <taxon>Pseudomonadati</taxon>
        <taxon>Pseudomonadota</taxon>
        <taxon>Alphaproteobacteria</taxon>
        <taxon>Rhodobacterales</taxon>
        <taxon>Paracoccaceae</taxon>
        <taxon>Cereibacter</taxon>
    </lineage>
</organism>
<evidence type="ECO:0000256" key="2">
    <source>
        <dbReference type="ARBA" id="ARBA00023015"/>
    </source>
</evidence>
<dbReference type="Proteomes" id="UP000306340">
    <property type="component" value="Unassembled WGS sequence"/>
</dbReference>
<evidence type="ECO:0000256" key="1">
    <source>
        <dbReference type="ARBA" id="ARBA00009437"/>
    </source>
</evidence>
<dbReference type="Pfam" id="PF00126">
    <property type="entry name" value="HTH_1"/>
    <property type="match status" value="1"/>
</dbReference>
<gene>
    <name evidence="6" type="ORF">FAZ78_06300</name>
</gene>
<reference evidence="6 7" key="1">
    <citation type="submission" date="2019-04" db="EMBL/GenBank/DDBJ databases">
        <title>Crypto-aerobic microbial life in anoxic (sulfidic) marine sediments.</title>
        <authorList>
            <person name="Bhattacharya S."/>
            <person name="Roy C."/>
            <person name="Mondal N."/>
            <person name="Sarkar J."/>
            <person name="Mandal S."/>
            <person name="Rameez M.J."/>
            <person name="Ghosh W."/>
        </authorList>
    </citation>
    <scope>NUCLEOTIDE SEQUENCE [LARGE SCALE GENOMIC DNA]</scope>
    <source>
        <strain evidence="6 7">SBBC</strain>
    </source>
</reference>
<comment type="similarity">
    <text evidence="1">Belongs to the LysR transcriptional regulatory family.</text>
</comment>
<name>A0A4U0YX63_9RHOB</name>
<evidence type="ECO:0000259" key="5">
    <source>
        <dbReference type="PROSITE" id="PS50931"/>
    </source>
</evidence>
<evidence type="ECO:0000313" key="6">
    <source>
        <dbReference type="EMBL" id="TKA97400.1"/>
    </source>
</evidence>
<accession>A0A4U0YX63</accession>
<dbReference type="PRINTS" id="PR00039">
    <property type="entry name" value="HTHLYSR"/>
</dbReference>
<dbReference type="SUPFAM" id="SSF53850">
    <property type="entry name" value="Periplasmic binding protein-like II"/>
    <property type="match status" value="1"/>
</dbReference>
<evidence type="ECO:0000256" key="3">
    <source>
        <dbReference type="ARBA" id="ARBA00023125"/>
    </source>
</evidence>
<dbReference type="InterPro" id="IPR036390">
    <property type="entry name" value="WH_DNA-bd_sf"/>
</dbReference>
<dbReference type="EMBL" id="SWAU01000040">
    <property type="protein sequence ID" value="TKA97400.1"/>
    <property type="molecule type" value="Genomic_DNA"/>
</dbReference>
<comment type="caution">
    <text evidence="6">The sequence shown here is derived from an EMBL/GenBank/DDBJ whole genome shotgun (WGS) entry which is preliminary data.</text>
</comment>
<dbReference type="Pfam" id="PF03466">
    <property type="entry name" value="LysR_substrate"/>
    <property type="match status" value="1"/>
</dbReference>
<dbReference type="PROSITE" id="PS50931">
    <property type="entry name" value="HTH_LYSR"/>
    <property type="match status" value="1"/>
</dbReference>
<dbReference type="Gene3D" id="3.40.190.10">
    <property type="entry name" value="Periplasmic binding protein-like II"/>
    <property type="match status" value="2"/>
</dbReference>
<dbReference type="GO" id="GO:0000976">
    <property type="term" value="F:transcription cis-regulatory region binding"/>
    <property type="evidence" value="ECO:0007669"/>
    <property type="project" value="TreeGrafter"/>
</dbReference>
<dbReference type="InterPro" id="IPR000847">
    <property type="entry name" value="LysR_HTH_N"/>
</dbReference>
<dbReference type="GO" id="GO:0003700">
    <property type="term" value="F:DNA-binding transcription factor activity"/>
    <property type="evidence" value="ECO:0007669"/>
    <property type="project" value="InterPro"/>
</dbReference>
<protein>
    <submittedName>
        <fullName evidence="6">LysR family transcriptional regulator</fullName>
    </submittedName>
</protein>
<dbReference type="AlphaFoldDB" id="A0A4U0YX63"/>
<evidence type="ECO:0000256" key="4">
    <source>
        <dbReference type="ARBA" id="ARBA00023163"/>
    </source>
</evidence>
<dbReference type="InterPro" id="IPR005119">
    <property type="entry name" value="LysR_subst-bd"/>
</dbReference>
<dbReference type="SUPFAM" id="SSF46785">
    <property type="entry name" value="Winged helix' DNA-binding domain"/>
    <property type="match status" value="1"/>
</dbReference>
<dbReference type="InterPro" id="IPR036388">
    <property type="entry name" value="WH-like_DNA-bd_sf"/>
</dbReference>
<sequence length="315" mass="34937">MELAWLEDFLEIVATRNFSTAAAARHISQSAFSRRIKALEAWLGTELIDRSTYPVRLSAAGTLFLPRAQDLVSEIYRVRTDCRSLFSASDAPLTFSALHTLAIYFFPQWFRKIGALATSGALRSSMEAGDFLGSIEQLSLGKCDFALVYHHPDGLPVLETGPFESIQVGSDRLILVCGCDQDGKPLYSVEETNIGGPIPYLAYSWNDGYLGKLIALILSRRPTELPLSTIYQSSLAEGLKQMAIAGAGIAWLPQICVRHDLEVGRLAQIGGPQMTIKMEIRLFRRSGNQGLRVEEFWQELQMRDAQARGTIPIRP</sequence>